<comment type="caution">
    <text evidence="1">The sequence shown here is derived from an EMBL/GenBank/DDBJ whole genome shotgun (WGS) entry which is preliminary data.</text>
</comment>
<proteinExistence type="predicted"/>
<organism evidence="1">
    <name type="scientific">marine sediment metagenome</name>
    <dbReference type="NCBI Taxonomy" id="412755"/>
    <lineage>
        <taxon>unclassified sequences</taxon>
        <taxon>metagenomes</taxon>
        <taxon>ecological metagenomes</taxon>
    </lineage>
</organism>
<name>X1NU77_9ZZZZ</name>
<dbReference type="AlphaFoldDB" id="X1NU77"/>
<sequence length="43" mass="4767">MVGDGDTLEDVLDNIKSAIAFHIETFGREVLEEVAEPEDIYGE</sequence>
<dbReference type="EMBL" id="BARV01038317">
    <property type="protein sequence ID" value="GAI47158.1"/>
    <property type="molecule type" value="Genomic_DNA"/>
</dbReference>
<protein>
    <submittedName>
        <fullName evidence="1">Uncharacterized protein</fullName>
    </submittedName>
</protein>
<gene>
    <name evidence="1" type="ORF">S06H3_59064</name>
</gene>
<evidence type="ECO:0000313" key="1">
    <source>
        <dbReference type="EMBL" id="GAI47158.1"/>
    </source>
</evidence>
<reference evidence="1" key="1">
    <citation type="journal article" date="2014" name="Front. Microbiol.">
        <title>High frequency of phylogenetically diverse reductive dehalogenase-homologous genes in deep subseafloor sedimentary metagenomes.</title>
        <authorList>
            <person name="Kawai M."/>
            <person name="Futagami T."/>
            <person name="Toyoda A."/>
            <person name="Takaki Y."/>
            <person name="Nishi S."/>
            <person name="Hori S."/>
            <person name="Arai W."/>
            <person name="Tsubouchi T."/>
            <person name="Morono Y."/>
            <person name="Uchiyama I."/>
            <person name="Ito T."/>
            <person name="Fujiyama A."/>
            <person name="Inagaki F."/>
            <person name="Takami H."/>
        </authorList>
    </citation>
    <scope>NUCLEOTIDE SEQUENCE</scope>
    <source>
        <strain evidence="1">Expedition CK06-06</strain>
    </source>
</reference>
<dbReference type="Gene3D" id="3.30.160.250">
    <property type="match status" value="1"/>
</dbReference>
<accession>X1NU77</accession>
<dbReference type="SUPFAM" id="SSF143100">
    <property type="entry name" value="TTHA1013/TTHA0281-like"/>
    <property type="match status" value="1"/>
</dbReference>
<dbReference type="InterPro" id="IPR035069">
    <property type="entry name" value="TTHA1013/TTHA0281-like"/>
</dbReference>